<evidence type="ECO:0000313" key="1">
    <source>
        <dbReference type="EMBL" id="MCI69894.1"/>
    </source>
</evidence>
<sequence>QRQAGVEDFPNVFTNAMPHAPEMESFPVPQYDENVLAEMVWTMDLSTQQGIDMADHYNTSSTLWQEAMVKAVLQLVASSKA</sequence>
<dbReference type="AlphaFoldDB" id="A0A392UB14"/>
<proteinExistence type="predicted"/>
<organism evidence="1 2">
    <name type="scientific">Trifolium medium</name>
    <dbReference type="NCBI Taxonomy" id="97028"/>
    <lineage>
        <taxon>Eukaryota</taxon>
        <taxon>Viridiplantae</taxon>
        <taxon>Streptophyta</taxon>
        <taxon>Embryophyta</taxon>
        <taxon>Tracheophyta</taxon>
        <taxon>Spermatophyta</taxon>
        <taxon>Magnoliopsida</taxon>
        <taxon>eudicotyledons</taxon>
        <taxon>Gunneridae</taxon>
        <taxon>Pentapetalae</taxon>
        <taxon>rosids</taxon>
        <taxon>fabids</taxon>
        <taxon>Fabales</taxon>
        <taxon>Fabaceae</taxon>
        <taxon>Papilionoideae</taxon>
        <taxon>50 kb inversion clade</taxon>
        <taxon>NPAAA clade</taxon>
        <taxon>Hologalegina</taxon>
        <taxon>IRL clade</taxon>
        <taxon>Trifolieae</taxon>
        <taxon>Trifolium</taxon>
    </lineage>
</organism>
<dbReference type="EMBL" id="LXQA010764979">
    <property type="protein sequence ID" value="MCI69894.1"/>
    <property type="molecule type" value="Genomic_DNA"/>
</dbReference>
<dbReference type="Proteomes" id="UP000265520">
    <property type="component" value="Unassembled WGS sequence"/>
</dbReference>
<feature type="non-terminal residue" evidence="1">
    <location>
        <position position="81"/>
    </location>
</feature>
<keyword evidence="2" id="KW-1185">Reference proteome</keyword>
<accession>A0A392UB14</accession>
<evidence type="ECO:0000313" key="2">
    <source>
        <dbReference type="Proteomes" id="UP000265520"/>
    </source>
</evidence>
<comment type="caution">
    <text evidence="1">The sequence shown here is derived from an EMBL/GenBank/DDBJ whole genome shotgun (WGS) entry which is preliminary data.</text>
</comment>
<feature type="non-terminal residue" evidence="1">
    <location>
        <position position="1"/>
    </location>
</feature>
<name>A0A392UB14_9FABA</name>
<reference evidence="1 2" key="1">
    <citation type="journal article" date="2018" name="Front. Plant Sci.">
        <title>Red Clover (Trifolium pratense) and Zigzag Clover (T. medium) - A Picture of Genomic Similarities and Differences.</title>
        <authorList>
            <person name="Dluhosova J."/>
            <person name="Istvanek J."/>
            <person name="Nedelnik J."/>
            <person name="Repkova J."/>
        </authorList>
    </citation>
    <scope>NUCLEOTIDE SEQUENCE [LARGE SCALE GENOMIC DNA]</scope>
    <source>
        <strain evidence="2">cv. 10/8</strain>
        <tissue evidence="1">Leaf</tissue>
    </source>
</reference>
<protein>
    <submittedName>
        <fullName evidence="1">Uncharacterized protein</fullName>
    </submittedName>
</protein>